<dbReference type="GO" id="GO:0016853">
    <property type="term" value="F:isomerase activity"/>
    <property type="evidence" value="ECO:0007669"/>
    <property type="project" value="UniProtKB-KW"/>
</dbReference>
<evidence type="ECO:0000313" key="11">
    <source>
        <dbReference type="EMBL" id="KNC45954.1"/>
    </source>
</evidence>
<evidence type="ECO:0000256" key="1">
    <source>
        <dbReference type="ARBA" id="ARBA00004123"/>
    </source>
</evidence>
<dbReference type="CDD" id="cd00027">
    <property type="entry name" value="BRCT"/>
    <property type="match status" value="1"/>
</dbReference>
<dbReference type="CDD" id="cd17731">
    <property type="entry name" value="BRCT_TopBP1_rpt2_like"/>
    <property type="match status" value="1"/>
</dbReference>
<dbReference type="InterPro" id="IPR049936">
    <property type="entry name" value="TopBP1_BRCT_8"/>
</dbReference>
<protein>
    <submittedName>
        <fullName evidence="11">DNA topoisomerase 2-binding protein 1</fullName>
    </submittedName>
</protein>
<dbReference type="OrthoDB" id="251770at2759"/>
<keyword evidence="7" id="KW-0206">Cytoskeleton</keyword>
<feature type="region of interest" description="Disordered" evidence="9">
    <location>
        <begin position="786"/>
        <end position="838"/>
    </location>
</feature>
<evidence type="ECO:0000256" key="4">
    <source>
        <dbReference type="ARBA" id="ARBA00022737"/>
    </source>
</evidence>
<name>A0A0L0D0Q3_THETB</name>
<feature type="domain" description="BRCT" evidence="10">
    <location>
        <begin position="210"/>
        <end position="303"/>
    </location>
</feature>
<feature type="domain" description="BRCT" evidence="10">
    <location>
        <begin position="594"/>
        <end position="678"/>
    </location>
</feature>
<dbReference type="FunFam" id="3.40.50.10190:FF:000018">
    <property type="entry name" value="DNA topoisomerase 2-binding protein 1"/>
    <property type="match status" value="1"/>
</dbReference>
<proteinExistence type="predicted"/>
<dbReference type="EMBL" id="GL349433">
    <property type="protein sequence ID" value="KNC45954.1"/>
    <property type="molecule type" value="Genomic_DNA"/>
</dbReference>
<evidence type="ECO:0000256" key="8">
    <source>
        <dbReference type="ARBA" id="ARBA00023242"/>
    </source>
</evidence>
<evidence type="ECO:0000313" key="12">
    <source>
        <dbReference type="Proteomes" id="UP000054408"/>
    </source>
</evidence>
<evidence type="ECO:0000259" key="10">
    <source>
        <dbReference type="PROSITE" id="PS50172"/>
    </source>
</evidence>
<dbReference type="InterPro" id="IPR059215">
    <property type="entry name" value="BRCT2_TopBP1-like"/>
</dbReference>
<organism evidence="11 12">
    <name type="scientific">Thecamonas trahens ATCC 50062</name>
    <dbReference type="NCBI Taxonomy" id="461836"/>
    <lineage>
        <taxon>Eukaryota</taxon>
        <taxon>Apusozoa</taxon>
        <taxon>Apusomonadida</taxon>
        <taxon>Apusomonadidae</taxon>
        <taxon>Thecamonas</taxon>
    </lineage>
</organism>
<dbReference type="InterPro" id="IPR057595">
    <property type="entry name" value="TopB1_SLF1_BRCT"/>
</dbReference>
<feature type="domain" description="BRCT" evidence="10">
    <location>
        <begin position="78"/>
        <end position="166"/>
    </location>
</feature>
<keyword evidence="3" id="KW-0963">Cytoplasm</keyword>
<dbReference type="GO" id="GO:0033314">
    <property type="term" value="P:mitotic DNA replication checkpoint signaling"/>
    <property type="evidence" value="ECO:0007669"/>
    <property type="project" value="TreeGrafter"/>
</dbReference>
<dbReference type="GO" id="GO:0007095">
    <property type="term" value="P:mitotic G2 DNA damage checkpoint signaling"/>
    <property type="evidence" value="ECO:0007669"/>
    <property type="project" value="TreeGrafter"/>
</dbReference>
<keyword evidence="6" id="KW-0234">DNA repair</keyword>
<gene>
    <name evidence="11" type="ORF">AMSG_00068</name>
</gene>
<feature type="region of interest" description="Disordered" evidence="9">
    <location>
        <begin position="679"/>
        <end position="770"/>
    </location>
</feature>
<dbReference type="GO" id="GO:0006281">
    <property type="term" value="P:DNA repair"/>
    <property type="evidence" value="ECO:0007669"/>
    <property type="project" value="UniProtKB-KW"/>
</dbReference>
<evidence type="ECO:0000256" key="2">
    <source>
        <dbReference type="ARBA" id="ARBA00004300"/>
    </source>
</evidence>
<dbReference type="GO" id="GO:0006270">
    <property type="term" value="P:DNA replication initiation"/>
    <property type="evidence" value="ECO:0007669"/>
    <property type="project" value="TreeGrafter"/>
</dbReference>
<comment type="subcellular location">
    <subcellularLocation>
        <location evidence="2">Cytoplasm</location>
        <location evidence="2">Cytoskeleton</location>
        <location evidence="2">Microtubule organizing center</location>
        <location evidence="2">Centrosome</location>
    </subcellularLocation>
    <subcellularLocation>
        <location evidence="1">Nucleus</location>
    </subcellularLocation>
</comment>
<dbReference type="SUPFAM" id="SSF52113">
    <property type="entry name" value="BRCT domain"/>
    <property type="match status" value="6"/>
</dbReference>
<dbReference type="Gene3D" id="3.40.50.10190">
    <property type="entry name" value="BRCT domain"/>
    <property type="match status" value="7"/>
</dbReference>
<feature type="domain" description="BRCT" evidence="10">
    <location>
        <begin position="402"/>
        <end position="490"/>
    </location>
</feature>
<evidence type="ECO:0000256" key="9">
    <source>
        <dbReference type="SAM" id="MobiDB-lite"/>
    </source>
</evidence>
<dbReference type="OMA" id="TICSSAM"/>
<feature type="domain" description="BRCT" evidence="10">
    <location>
        <begin position="504"/>
        <end position="592"/>
    </location>
</feature>
<evidence type="ECO:0000256" key="6">
    <source>
        <dbReference type="ARBA" id="ARBA00023204"/>
    </source>
</evidence>
<dbReference type="CDD" id="cd17728">
    <property type="entry name" value="BRCT_TopBP1_rpt8"/>
    <property type="match status" value="1"/>
</dbReference>
<reference evidence="11 12" key="1">
    <citation type="submission" date="2010-05" db="EMBL/GenBank/DDBJ databases">
        <title>The Genome Sequence of Thecamonas trahens ATCC 50062.</title>
        <authorList>
            <consortium name="The Broad Institute Genome Sequencing Platform"/>
            <person name="Russ C."/>
            <person name="Cuomo C."/>
            <person name="Shea T."/>
            <person name="Young S.K."/>
            <person name="Zeng Q."/>
            <person name="Koehrsen M."/>
            <person name="Haas B."/>
            <person name="Borodovsky M."/>
            <person name="Guigo R."/>
            <person name="Alvarado L."/>
            <person name="Berlin A."/>
            <person name="Bochicchio J."/>
            <person name="Borenstein D."/>
            <person name="Chapman S."/>
            <person name="Chen Z."/>
            <person name="Freedman E."/>
            <person name="Gellesch M."/>
            <person name="Goldberg J."/>
            <person name="Griggs A."/>
            <person name="Gujja S."/>
            <person name="Heilman E."/>
            <person name="Heiman D."/>
            <person name="Hepburn T."/>
            <person name="Howarth C."/>
            <person name="Jen D."/>
            <person name="Larson L."/>
            <person name="Mehta T."/>
            <person name="Park D."/>
            <person name="Pearson M."/>
            <person name="Roberts A."/>
            <person name="Saif S."/>
            <person name="Shenoy N."/>
            <person name="Sisk P."/>
            <person name="Stolte C."/>
            <person name="Sykes S."/>
            <person name="Thomson T."/>
            <person name="Walk T."/>
            <person name="White J."/>
            <person name="Yandava C."/>
            <person name="Burger G."/>
            <person name="Gray M.W."/>
            <person name="Holland P.W.H."/>
            <person name="King N."/>
            <person name="Lang F.B.F."/>
            <person name="Roger A.J."/>
            <person name="Ruiz-Trillo I."/>
            <person name="Lander E."/>
            <person name="Nusbaum C."/>
        </authorList>
    </citation>
    <scope>NUCLEOTIDE SEQUENCE [LARGE SCALE GENOMIC DNA]</scope>
    <source>
        <strain evidence="11 12">ATCC 50062</strain>
    </source>
</reference>
<keyword evidence="8" id="KW-0539">Nucleus</keyword>
<dbReference type="InterPro" id="IPR036420">
    <property type="entry name" value="BRCT_dom_sf"/>
</dbReference>
<dbReference type="GO" id="GO:0005634">
    <property type="term" value="C:nucleus"/>
    <property type="evidence" value="ECO:0007669"/>
    <property type="project" value="UniProtKB-SubCell"/>
</dbReference>
<dbReference type="PANTHER" id="PTHR13561">
    <property type="entry name" value="DNA REPLICATION REGULATOR DPB11-RELATED"/>
    <property type="match status" value="1"/>
</dbReference>
<feature type="compositionally biased region" description="Basic residues" evidence="9">
    <location>
        <begin position="820"/>
        <end position="829"/>
    </location>
</feature>
<feature type="domain" description="BRCT" evidence="10">
    <location>
        <begin position="878"/>
        <end position="959"/>
    </location>
</feature>
<dbReference type="CDD" id="cd17738">
    <property type="entry name" value="BRCT_TopBP1_rpt7"/>
    <property type="match status" value="1"/>
</dbReference>
<keyword evidence="5" id="KW-0227">DNA damage</keyword>
<dbReference type="Pfam" id="PF12738">
    <property type="entry name" value="PTCB-BRCT"/>
    <property type="match status" value="1"/>
</dbReference>
<accession>A0A0L0D0Q3</accession>
<dbReference type="PROSITE" id="PS50172">
    <property type="entry name" value="BRCT"/>
    <property type="match status" value="7"/>
</dbReference>
<feature type="compositionally biased region" description="Low complexity" evidence="9">
    <location>
        <begin position="720"/>
        <end position="744"/>
    </location>
</feature>
<dbReference type="GO" id="GO:0005813">
    <property type="term" value="C:centrosome"/>
    <property type="evidence" value="ECO:0007669"/>
    <property type="project" value="UniProtKB-SubCell"/>
</dbReference>
<feature type="domain" description="BRCT" evidence="10">
    <location>
        <begin position="22"/>
        <end position="80"/>
    </location>
</feature>
<dbReference type="RefSeq" id="XP_013762935.1">
    <property type="nucleotide sequence ID" value="XM_013907481.1"/>
</dbReference>
<keyword evidence="11" id="KW-0413">Isomerase</keyword>
<keyword evidence="12" id="KW-1185">Reference proteome</keyword>
<keyword evidence="4" id="KW-0677">Repeat</keyword>
<evidence type="ECO:0000256" key="3">
    <source>
        <dbReference type="ARBA" id="ARBA00022490"/>
    </source>
</evidence>
<dbReference type="SMART" id="SM00292">
    <property type="entry name" value="BRCT"/>
    <property type="match status" value="8"/>
</dbReference>
<dbReference type="GeneID" id="25559893"/>
<feature type="compositionally biased region" description="Low complexity" evidence="9">
    <location>
        <begin position="856"/>
        <end position="868"/>
    </location>
</feature>
<evidence type="ECO:0000256" key="5">
    <source>
        <dbReference type="ARBA" id="ARBA00022763"/>
    </source>
</evidence>
<dbReference type="eggNOG" id="KOG1929">
    <property type="taxonomic scope" value="Eukaryota"/>
</dbReference>
<feature type="region of interest" description="Disordered" evidence="9">
    <location>
        <begin position="852"/>
        <end position="877"/>
    </location>
</feature>
<dbReference type="PANTHER" id="PTHR13561:SF20">
    <property type="entry name" value="DNA TOPOISOMERASE 2-BINDING PROTEIN 1"/>
    <property type="match status" value="1"/>
</dbReference>
<dbReference type="Pfam" id="PF00533">
    <property type="entry name" value="BRCT"/>
    <property type="match status" value="2"/>
</dbReference>
<dbReference type="Pfam" id="PF23294">
    <property type="entry name" value="BRCT_TopB1_SLF1"/>
    <property type="match status" value="1"/>
</dbReference>
<dbReference type="Proteomes" id="UP000054408">
    <property type="component" value="Unassembled WGS sequence"/>
</dbReference>
<dbReference type="InterPro" id="IPR001357">
    <property type="entry name" value="BRCT_dom"/>
</dbReference>
<sequence length="1103" mass="117347">MGKGVLHNVVVCCTGLDQVEKGCIHKAVSCLASVTHLVADRVGSDKYRAALSISAAVVTKQWVLKCKADGRRVPEAMYALPPLAGLVICVTQLDADDRDRIRSVVSANGGDYMRNLVPEATHLLALQPSGTKYEKAGEWNVRVVSPAWLDACIKARAAVDETPFAIAPPPGVTAGVSLAAEPVDELASGAWLEGEPPFLLNSRDSPVLDKLDGLLDGRNVFLHKFGSLERRRMTRIVLAAGGHVVDEPDSSVINTWVVPRLPSADELDAFARWRHPPRAFVSGKWLWVLAQSSALPDIGEFTLATIASAALPPPTPTGPTASPKPYVEPTPTPMVLEPTPQTLPESGGVDSMLDLYSGGSGPGVSSHRTLRRTISQSLMADAASPVLFGRSQFVVDDRVTGDEVLRAIRRAGGALVPSYKALCSSADRENCPPGSRIVARYVVLPHGVSASSRSSIVASLATADVALVTPDWVLASLAANELVDITSCPLFTPLPVALPLAPRSDVVVSVTGCWPERDAIRRMAVALGATFEERLSRRVTVLVCEADALASPVEPASKIAKALRWGVSLVHSGWLRDSLWAGSLLDSARYAVGKASNILDGVCAVIADELQLKGQAPELERLLTSHGATVARSIHTTGVTHYIEDGESRTSAAAAAVTAGITPVSSLWVYDAIATGTLSPRARGGPTAARSGFTTSPPVKRQRSLLDRRRPPPESPTLPQPTTQDLDPAPTAAATTPGEAASALQRLDNARSLSQQSAKKATPRRAPLVRAPAAPVSLVALRGAEPDDFDAEGEGGQGREGDGPGVVVHYRHRDEDDGRRKRGGRKRKRKDELVNESVDSLSSLLHAAGTIVSRNTGSQASQGSTGSAPSKPRSPPIFLLTGFTSTEKEQLVHAVSALGGRVLVTREYDPGCSHILVGSPTRSEKFLGGCAAGKWMMKAEYIEASTTAGEFVAEEPYEWGAEYEDDDATVEHSDTAVLALCGRRWRKYLATRRRAGGDANIGPFTGWKVALSFDEHKRGGIKRLLEAGNASVHDGALTRRVTDSLTHVFFGPTSNAAELRRLPSHIKVLSMEYIADYLTAVPGLGELEVDEDFHALSPEGEDE</sequence>
<dbReference type="STRING" id="461836.A0A0L0D0Q3"/>
<dbReference type="AlphaFoldDB" id="A0A0L0D0Q3"/>
<evidence type="ECO:0000256" key="7">
    <source>
        <dbReference type="ARBA" id="ARBA00023212"/>
    </source>
</evidence>